<reference evidence="14 15" key="1">
    <citation type="submission" date="2018-07" db="EMBL/GenBank/DDBJ databases">
        <title>Venubactetium sediminum gen. nov., sp. nov., isolated from a marine solar saltern.</title>
        <authorList>
            <person name="Wang S."/>
        </authorList>
    </citation>
    <scope>NUCLEOTIDE SEQUENCE [LARGE SCALE GENOMIC DNA]</scope>
    <source>
        <strain evidence="14 15">WD2A32</strain>
    </source>
</reference>
<dbReference type="GO" id="GO:0009431">
    <property type="term" value="C:bacterial-type flagellum basal body, MS ring"/>
    <property type="evidence" value="ECO:0007669"/>
    <property type="project" value="InterPro"/>
</dbReference>
<dbReference type="InterPro" id="IPR043427">
    <property type="entry name" value="YscJ/FliF"/>
</dbReference>
<keyword evidence="5 11" id="KW-0812">Transmembrane</keyword>
<evidence type="ECO:0000259" key="13">
    <source>
        <dbReference type="Pfam" id="PF08345"/>
    </source>
</evidence>
<feature type="region of interest" description="Disordered" evidence="10">
    <location>
        <begin position="288"/>
        <end position="331"/>
    </location>
</feature>
<keyword evidence="8 9" id="KW-0975">Bacterial flagellum</keyword>
<evidence type="ECO:0000256" key="4">
    <source>
        <dbReference type="ARBA" id="ARBA00022475"/>
    </source>
</evidence>
<keyword evidence="7 11" id="KW-0472">Membrane</keyword>
<evidence type="ECO:0000256" key="8">
    <source>
        <dbReference type="ARBA" id="ARBA00023143"/>
    </source>
</evidence>
<feature type="transmembrane region" description="Helical" evidence="11">
    <location>
        <begin position="440"/>
        <end position="459"/>
    </location>
</feature>
<proteinExistence type="inferred from homology"/>
<evidence type="ECO:0000256" key="6">
    <source>
        <dbReference type="ARBA" id="ARBA00022989"/>
    </source>
</evidence>
<evidence type="ECO:0000256" key="10">
    <source>
        <dbReference type="SAM" id="MobiDB-lite"/>
    </source>
</evidence>
<dbReference type="GO" id="GO:0005886">
    <property type="term" value="C:plasma membrane"/>
    <property type="evidence" value="ECO:0007669"/>
    <property type="project" value="UniProtKB-SubCell"/>
</dbReference>
<protein>
    <recommendedName>
        <fullName evidence="9">Flagellar M-ring protein</fullName>
    </recommendedName>
</protein>
<evidence type="ECO:0000256" key="1">
    <source>
        <dbReference type="ARBA" id="ARBA00004117"/>
    </source>
</evidence>
<comment type="function">
    <text evidence="9">The M ring may be actively involved in energy transduction.</text>
</comment>
<dbReference type="Proteomes" id="UP000253941">
    <property type="component" value="Unassembled WGS sequence"/>
</dbReference>
<evidence type="ECO:0000256" key="2">
    <source>
        <dbReference type="ARBA" id="ARBA00004651"/>
    </source>
</evidence>
<feature type="domain" description="Flagellar M-ring C-terminal" evidence="13">
    <location>
        <begin position="248"/>
        <end position="411"/>
    </location>
</feature>
<organism evidence="14 15">
    <name type="scientific">Ferruginivarius sediminum</name>
    <dbReference type="NCBI Taxonomy" id="2661937"/>
    <lineage>
        <taxon>Bacteria</taxon>
        <taxon>Pseudomonadati</taxon>
        <taxon>Pseudomonadota</taxon>
        <taxon>Alphaproteobacteria</taxon>
        <taxon>Rhodospirillales</taxon>
        <taxon>Rhodospirillaceae</taxon>
        <taxon>Ferruginivarius</taxon>
    </lineage>
</organism>
<evidence type="ECO:0000313" key="15">
    <source>
        <dbReference type="Proteomes" id="UP000253941"/>
    </source>
</evidence>
<evidence type="ECO:0000259" key="12">
    <source>
        <dbReference type="Pfam" id="PF01514"/>
    </source>
</evidence>
<feature type="region of interest" description="Disordered" evidence="10">
    <location>
        <begin position="474"/>
        <end position="520"/>
    </location>
</feature>
<dbReference type="InterPro" id="IPR006182">
    <property type="entry name" value="FliF_N_dom"/>
</dbReference>
<dbReference type="PIRSF" id="PIRSF004862">
    <property type="entry name" value="FliF"/>
    <property type="match status" value="1"/>
</dbReference>
<evidence type="ECO:0000256" key="11">
    <source>
        <dbReference type="SAM" id="Phobius"/>
    </source>
</evidence>
<feature type="transmembrane region" description="Helical" evidence="11">
    <location>
        <begin position="16"/>
        <end position="34"/>
    </location>
</feature>
<dbReference type="InterPro" id="IPR000067">
    <property type="entry name" value="FlgMring_FliF"/>
</dbReference>
<accession>A0A369TE79</accession>
<evidence type="ECO:0000313" key="14">
    <source>
        <dbReference type="EMBL" id="RDD63639.1"/>
    </source>
</evidence>
<dbReference type="RefSeq" id="WP_114580152.1">
    <property type="nucleotide sequence ID" value="NZ_QPMH01000001.1"/>
</dbReference>
<dbReference type="PANTHER" id="PTHR30046">
    <property type="entry name" value="FLAGELLAR M-RING PROTEIN"/>
    <property type="match status" value="1"/>
</dbReference>
<evidence type="ECO:0000256" key="7">
    <source>
        <dbReference type="ARBA" id="ARBA00023136"/>
    </source>
</evidence>
<evidence type="ECO:0000256" key="5">
    <source>
        <dbReference type="ARBA" id="ARBA00022692"/>
    </source>
</evidence>
<dbReference type="PANTHER" id="PTHR30046:SF0">
    <property type="entry name" value="FLAGELLAR M-RING PROTEIN"/>
    <property type="match status" value="1"/>
</dbReference>
<comment type="similarity">
    <text evidence="3 9">Belongs to the FliF family.</text>
</comment>
<dbReference type="Gene3D" id="3.30.300.30">
    <property type="match status" value="1"/>
</dbReference>
<dbReference type="EMBL" id="QPMH01000001">
    <property type="protein sequence ID" value="RDD63639.1"/>
    <property type="molecule type" value="Genomic_DNA"/>
</dbReference>
<keyword evidence="14" id="KW-0969">Cilium</keyword>
<evidence type="ECO:0000256" key="9">
    <source>
        <dbReference type="PIRNR" id="PIRNR004862"/>
    </source>
</evidence>
<comment type="subcellular location">
    <subcellularLocation>
        <location evidence="1 9">Bacterial flagellum basal body</location>
    </subcellularLocation>
    <subcellularLocation>
        <location evidence="2">Cell membrane</location>
        <topology evidence="2">Multi-pass membrane protein</topology>
    </subcellularLocation>
</comment>
<dbReference type="PRINTS" id="PR01009">
    <property type="entry name" value="FLGMRINGFLIF"/>
</dbReference>
<keyword evidence="14" id="KW-0966">Cell projection</keyword>
<keyword evidence="14" id="KW-0282">Flagellum</keyword>
<dbReference type="NCBIfam" id="TIGR00206">
    <property type="entry name" value="fliF"/>
    <property type="match status" value="1"/>
</dbReference>
<dbReference type="InterPro" id="IPR045851">
    <property type="entry name" value="AMP-bd_C_sf"/>
</dbReference>
<feature type="compositionally biased region" description="Low complexity" evidence="10">
    <location>
        <begin position="314"/>
        <end position="327"/>
    </location>
</feature>
<feature type="compositionally biased region" description="Acidic residues" evidence="10">
    <location>
        <begin position="288"/>
        <end position="304"/>
    </location>
</feature>
<keyword evidence="4" id="KW-1003">Cell membrane</keyword>
<dbReference type="GO" id="GO:0071973">
    <property type="term" value="P:bacterial-type flagellum-dependent cell motility"/>
    <property type="evidence" value="ECO:0007669"/>
    <property type="project" value="InterPro"/>
</dbReference>
<dbReference type="GO" id="GO:0003774">
    <property type="term" value="F:cytoskeletal motor activity"/>
    <property type="evidence" value="ECO:0007669"/>
    <property type="project" value="InterPro"/>
</dbReference>
<evidence type="ECO:0000256" key="3">
    <source>
        <dbReference type="ARBA" id="ARBA00007971"/>
    </source>
</evidence>
<dbReference type="Pfam" id="PF08345">
    <property type="entry name" value="YscJ_FliF_C"/>
    <property type="match status" value="1"/>
</dbReference>
<sequence>MNSFIDTLKSLGPTRLAAMGAVAAGIIAFFIFMTSQLASDEMALLYGDLDARDSGEITAQLDQMGIPYQLGADGTEIHVPESDVARIRLEMAEQGLPNGGSVGYEIFDETSGLGTTNFVQNINHLRALEGELARTIRSIQDVQQARVHLVLPRRELFSRDRQEPSASIVLLMRGSTRLGKKRILGVQHLVASAVPGLQPNLVSIVDQQGTLLARGGEGDDLLGGNLSPQEMRANYEQRLARTLEQLIERSVGPGNVRAEVSAEMNFDRVTENQEIFDPDSQIARSEQIVEETESEVDTEGEDAVTVDNNLPNPQAQGGQTSSSQSQAERTEETINYEISKTVTTHVRQAGKVDRLSVAVLIDGRYVTDANGERVYEERSAEELQQLVSLARSAVGYDEERGDQVEVINMRFANPAEELTPAEPTTILGLREEQLMRAAELIVLGIVAVLILLLVVRPLVSRLLDASLAQPAAAGAGAGGGDPMLSDQSEAYPQLAGPTSVPTTQAASNIPDFGADDDEEEGEQLIDLNKVEGRVRASSVRKIGEIVENHPEEAVSIIRNWLYQQQG</sequence>
<feature type="domain" description="Flagellar M-ring N-terminal" evidence="12">
    <location>
        <begin position="39"/>
        <end position="213"/>
    </location>
</feature>
<dbReference type="Pfam" id="PF01514">
    <property type="entry name" value="YscJ_FliF"/>
    <property type="match status" value="1"/>
</dbReference>
<keyword evidence="15" id="KW-1185">Reference proteome</keyword>
<gene>
    <name evidence="14" type="primary">fliF</name>
    <name evidence="14" type="ORF">DRB17_00180</name>
</gene>
<name>A0A369TE79_9PROT</name>
<keyword evidence="6 11" id="KW-1133">Transmembrane helix</keyword>
<dbReference type="AlphaFoldDB" id="A0A369TE79"/>
<dbReference type="InterPro" id="IPR013556">
    <property type="entry name" value="Flag_M-ring_C"/>
</dbReference>
<comment type="caution">
    <text evidence="14">The sequence shown here is derived from an EMBL/GenBank/DDBJ whole genome shotgun (WGS) entry which is preliminary data.</text>
</comment>